<keyword evidence="1" id="KW-0812">Transmembrane</keyword>
<feature type="transmembrane region" description="Helical" evidence="1">
    <location>
        <begin position="81"/>
        <end position="102"/>
    </location>
</feature>
<evidence type="ECO:0000313" key="2">
    <source>
        <dbReference type="EMBL" id="MDN0069457.1"/>
    </source>
</evidence>
<feature type="transmembrane region" description="Helical" evidence="1">
    <location>
        <begin position="230"/>
        <end position="250"/>
    </location>
</feature>
<feature type="transmembrane region" description="Helical" evidence="1">
    <location>
        <begin position="256"/>
        <end position="285"/>
    </location>
</feature>
<organism evidence="2 3">
    <name type="scientific">Collinsella ihumii</name>
    <dbReference type="NCBI Taxonomy" id="1720204"/>
    <lineage>
        <taxon>Bacteria</taxon>
        <taxon>Bacillati</taxon>
        <taxon>Actinomycetota</taxon>
        <taxon>Coriobacteriia</taxon>
        <taxon>Coriobacteriales</taxon>
        <taxon>Coriobacteriaceae</taxon>
        <taxon>Collinsella</taxon>
    </lineage>
</organism>
<feature type="transmembrane region" description="Helical" evidence="1">
    <location>
        <begin position="390"/>
        <end position="412"/>
    </location>
</feature>
<dbReference type="AlphaFoldDB" id="A0AAW7K2N0"/>
<sequence>MTISFIYTAAITLAIICFSRGVKDLFFGLFTLLAALEVNRITSSAALIASQEIGCSDIVLAVLFIYSIMLLIQKARIKKSLLAIGMIVFTLASISLVVNLLFPYEGLIVTSNGSWDGLLFGTSSPQHVEIGIRTLLVLTRLTIFIVVIWCAASVLTRNDYLKASSYVLAFSKAHIAFGAFELLTKSVFGSSVAVDISSTLFPSFSSAVTDIVVRGEITSLQGFTREPSHFAMALSISLVMLVLLNCAGRGRRFDIFWGFVAFLLLALSGAFTAIVGIAIAAIIAFRYRRILLAGIDKRIRIVIYILVFALMFLALSVLTGGVRIGNIYYVDKMANVVENIDAIIGRRYSNVSGSYDALPRILSMVECIRVFFERPLFGIGPGVVNPFSGISAILSQYGVLFTVAWFLLLVAYGRSLCGQSGGRLFGLFMFLNGLLLYGGGYEYTFTWVLLGGLFMTGEPSLSREKLEVAIVPDISRCRLQRTRNTRSS</sequence>
<dbReference type="EMBL" id="JAUEIR010000005">
    <property type="protein sequence ID" value="MDN0069457.1"/>
    <property type="molecule type" value="Genomic_DNA"/>
</dbReference>
<reference evidence="2" key="1">
    <citation type="submission" date="2023-06" db="EMBL/GenBank/DDBJ databases">
        <authorList>
            <person name="Zeman M."/>
            <person name="Kubasova T."/>
            <person name="Jahodarova E."/>
            <person name="Nykrynova M."/>
            <person name="Rychlik I."/>
        </authorList>
    </citation>
    <scope>NUCLEOTIDE SEQUENCE</scope>
    <source>
        <strain evidence="2">15_COKtk</strain>
    </source>
</reference>
<accession>A0AAW7K2N0</accession>
<evidence type="ECO:0008006" key="4">
    <source>
        <dbReference type="Google" id="ProtNLM"/>
    </source>
</evidence>
<name>A0AAW7K2N0_9ACTN</name>
<gene>
    <name evidence="2" type="ORF">QVN40_07040</name>
</gene>
<keyword evidence="1" id="KW-0472">Membrane</keyword>
<dbReference type="Proteomes" id="UP001168505">
    <property type="component" value="Unassembled WGS sequence"/>
</dbReference>
<dbReference type="RefSeq" id="WP_289827185.1">
    <property type="nucleotide sequence ID" value="NZ_JAUEIR010000005.1"/>
</dbReference>
<feature type="transmembrane region" description="Helical" evidence="1">
    <location>
        <begin position="424"/>
        <end position="450"/>
    </location>
</feature>
<proteinExistence type="predicted"/>
<feature type="transmembrane region" description="Helical" evidence="1">
    <location>
        <begin position="130"/>
        <end position="155"/>
    </location>
</feature>
<protein>
    <recommendedName>
        <fullName evidence="4">O-antigen ligase domain-containing protein</fullName>
    </recommendedName>
</protein>
<evidence type="ECO:0000256" key="1">
    <source>
        <dbReference type="SAM" id="Phobius"/>
    </source>
</evidence>
<evidence type="ECO:0000313" key="3">
    <source>
        <dbReference type="Proteomes" id="UP001168505"/>
    </source>
</evidence>
<comment type="caution">
    <text evidence="2">The sequence shown here is derived from an EMBL/GenBank/DDBJ whole genome shotgun (WGS) entry which is preliminary data.</text>
</comment>
<reference evidence="2" key="2">
    <citation type="submission" date="2023-08" db="EMBL/GenBank/DDBJ databases">
        <title>Identification and characterization of horizontal gene transfer across gut microbiota members of farm animals based on homology search.</title>
        <authorList>
            <person name="Schwarzerova J."/>
            <person name="Nykrynova M."/>
            <person name="Jureckova K."/>
            <person name="Cejkova D."/>
            <person name="Rychlik I."/>
        </authorList>
    </citation>
    <scope>NUCLEOTIDE SEQUENCE</scope>
    <source>
        <strain evidence="2">15_COKtk</strain>
    </source>
</reference>
<keyword evidence="1" id="KW-1133">Transmembrane helix</keyword>
<feature type="transmembrane region" description="Helical" evidence="1">
    <location>
        <begin position="45"/>
        <end position="69"/>
    </location>
</feature>
<feature type="transmembrane region" description="Helical" evidence="1">
    <location>
        <begin position="301"/>
        <end position="324"/>
    </location>
</feature>